<name>A0A1W1C2G7_9ZZZZ</name>
<protein>
    <recommendedName>
        <fullName evidence="2">Tetratricopeptide repeat protein</fullName>
    </recommendedName>
</protein>
<sequence>MSSISKYKILSEAKNYFSQSDYKKALEKFATVLQNYPNSKEAYNGVILSEMALSGEGGAEALFDYYEVLKSQDKESADEIMREILENMDGTLEELNKILTEPLRNRLEAEDGILYEDFMQILKENGNDFKKVFDNIMFSTKVIITQKEDFLEFLDMLIENGYNEMALNYLENALTLYPTDSALSALIEKLAKRLDIED</sequence>
<dbReference type="Gene3D" id="1.25.40.10">
    <property type="entry name" value="Tetratricopeptide repeat domain"/>
    <property type="match status" value="1"/>
</dbReference>
<dbReference type="SUPFAM" id="SSF48452">
    <property type="entry name" value="TPR-like"/>
    <property type="match status" value="1"/>
</dbReference>
<proteinExistence type="predicted"/>
<evidence type="ECO:0008006" key="2">
    <source>
        <dbReference type="Google" id="ProtNLM"/>
    </source>
</evidence>
<dbReference type="AlphaFoldDB" id="A0A1W1C2G7"/>
<dbReference type="EMBL" id="FPHB01000048">
    <property type="protein sequence ID" value="SFV59963.1"/>
    <property type="molecule type" value="Genomic_DNA"/>
</dbReference>
<evidence type="ECO:0000313" key="1">
    <source>
        <dbReference type="EMBL" id="SFV59963.1"/>
    </source>
</evidence>
<dbReference type="InterPro" id="IPR011990">
    <property type="entry name" value="TPR-like_helical_dom_sf"/>
</dbReference>
<reference evidence="1" key="1">
    <citation type="submission" date="2016-10" db="EMBL/GenBank/DDBJ databases">
        <authorList>
            <person name="de Groot N.N."/>
        </authorList>
    </citation>
    <scope>NUCLEOTIDE SEQUENCE</scope>
</reference>
<organism evidence="1">
    <name type="scientific">hydrothermal vent metagenome</name>
    <dbReference type="NCBI Taxonomy" id="652676"/>
    <lineage>
        <taxon>unclassified sequences</taxon>
        <taxon>metagenomes</taxon>
        <taxon>ecological metagenomes</taxon>
    </lineage>
</organism>
<gene>
    <name evidence="1" type="ORF">MNB_SM-7-684</name>
</gene>
<accession>A0A1W1C2G7</accession>